<dbReference type="Gene3D" id="3.30.60.30">
    <property type="match status" value="2"/>
</dbReference>
<dbReference type="Pfam" id="PF00050">
    <property type="entry name" value="Kazal_1"/>
    <property type="match status" value="1"/>
</dbReference>
<dbReference type="GO" id="GO:0005576">
    <property type="term" value="C:extracellular region"/>
    <property type="evidence" value="ECO:0007669"/>
    <property type="project" value="TreeGrafter"/>
</dbReference>
<sequence>HDGPCEINTQCLELCLATLDPLCGTDGRTYFNSCYLEADTCKNPHLNLRVDFNGQCGEKIQRPEICYALHDPVCGTDGKTYSNSCYLKVEACKNPHLKLSVDYDGEC</sequence>
<dbReference type="SMART" id="SM00280">
    <property type="entry name" value="KAZAL"/>
    <property type="match status" value="2"/>
</dbReference>
<dbReference type="CDD" id="cd00104">
    <property type="entry name" value="KAZAL_FS"/>
    <property type="match status" value="2"/>
</dbReference>
<evidence type="ECO:0000256" key="3">
    <source>
        <dbReference type="ARBA" id="ARBA00023157"/>
    </source>
</evidence>
<accession>G0ZJ82</accession>
<proteinExistence type="evidence at transcript level"/>
<protein>
    <submittedName>
        <fullName evidence="5">PAPI I</fullName>
    </submittedName>
</protein>
<evidence type="ECO:0000313" key="5">
    <source>
        <dbReference type="EMBL" id="AEL23079.1"/>
    </source>
</evidence>
<reference evidence="5" key="2">
    <citation type="submission" date="2011-02" db="EMBL/GenBank/DDBJ databases">
        <authorList>
            <person name="Liu H.-P."/>
            <person name="Chen R.-Y."/>
            <person name="Zhang Q.-X."/>
            <person name="Peng H."/>
            <person name="Wang K.-J."/>
        </authorList>
    </citation>
    <scope>NUCLEOTIDE SEQUENCE</scope>
</reference>
<dbReference type="SUPFAM" id="SSF100895">
    <property type="entry name" value="Kazal-type serine protease inhibitors"/>
    <property type="match status" value="2"/>
</dbReference>
<dbReference type="AlphaFoldDB" id="G0ZJ82"/>
<dbReference type="InterPro" id="IPR050653">
    <property type="entry name" value="Prot_Inhib_GrowthFact_Antg"/>
</dbReference>
<feature type="non-terminal residue" evidence="5">
    <location>
        <position position="1"/>
    </location>
</feature>
<dbReference type="PANTHER" id="PTHR10913:SF45">
    <property type="entry name" value="FOLLISTATIN, ISOFORM A-RELATED"/>
    <property type="match status" value="1"/>
</dbReference>
<keyword evidence="2" id="KW-0722">Serine protease inhibitor</keyword>
<feature type="domain" description="Kazal-like" evidence="4">
    <location>
        <begin position="50"/>
        <end position="107"/>
    </location>
</feature>
<keyword evidence="1" id="KW-0646">Protease inhibitor</keyword>
<dbReference type="OrthoDB" id="544930at2759"/>
<dbReference type="GO" id="GO:0030154">
    <property type="term" value="P:cell differentiation"/>
    <property type="evidence" value="ECO:0007669"/>
    <property type="project" value="TreeGrafter"/>
</dbReference>
<keyword evidence="3" id="KW-1015">Disulfide bond</keyword>
<dbReference type="InterPro" id="IPR036058">
    <property type="entry name" value="Kazal_dom_sf"/>
</dbReference>
<dbReference type="Pfam" id="PF07648">
    <property type="entry name" value="Kazal_2"/>
    <property type="match status" value="1"/>
</dbReference>
<evidence type="ECO:0000259" key="4">
    <source>
        <dbReference type="PROSITE" id="PS51465"/>
    </source>
</evidence>
<feature type="domain" description="Kazal-like" evidence="4">
    <location>
        <begin position="1"/>
        <end position="44"/>
    </location>
</feature>
<evidence type="ECO:0000256" key="1">
    <source>
        <dbReference type="ARBA" id="ARBA00022690"/>
    </source>
</evidence>
<name>G0ZJ82_CHEQU</name>
<dbReference type="EMBL" id="JF284533">
    <property type="protein sequence ID" value="AEL23079.1"/>
    <property type="molecule type" value="mRNA"/>
</dbReference>
<dbReference type="PANTHER" id="PTHR10913">
    <property type="entry name" value="FOLLISTATIN-RELATED"/>
    <property type="match status" value="1"/>
</dbReference>
<organism evidence="5">
    <name type="scientific">Cherax quadricarinatus</name>
    <name type="common">Australian red claw crayfish</name>
    <dbReference type="NCBI Taxonomy" id="27406"/>
    <lineage>
        <taxon>Eukaryota</taxon>
        <taxon>Metazoa</taxon>
        <taxon>Ecdysozoa</taxon>
        <taxon>Arthropoda</taxon>
        <taxon>Crustacea</taxon>
        <taxon>Multicrustacea</taxon>
        <taxon>Malacostraca</taxon>
        <taxon>Eumalacostraca</taxon>
        <taxon>Eucarida</taxon>
        <taxon>Decapoda</taxon>
        <taxon>Pleocyemata</taxon>
        <taxon>Astacidea</taxon>
        <taxon>Parastacoidea</taxon>
        <taxon>Parastacidae</taxon>
        <taxon>Cherax</taxon>
    </lineage>
</organism>
<evidence type="ECO:0000256" key="2">
    <source>
        <dbReference type="ARBA" id="ARBA00022900"/>
    </source>
</evidence>
<dbReference type="PROSITE" id="PS51465">
    <property type="entry name" value="KAZAL_2"/>
    <property type="match status" value="2"/>
</dbReference>
<reference evidence="5" key="1">
    <citation type="journal article" date="2011" name="Dev. Comp. Immunol.">
        <title>Differential gene expression profile from haematopoietic tissue stem cells of red claw crayfish, Cherax quadricarinatus, in response to WSSV infection.</title>
        <authorList>
            <person name="Liu H.P."/>
            <person name="Chen R.Y."/>
            <person name="Zhang Q.X."/>
            <person name="Peng H."/>
            <person name="Wang K.J."/>
        </authorList>
    </citation>
    <scope>NUCLEOTIDE SEQUENCE</scope>
</reference>
<dbReference type="InterPro" id="IPR002350">
    <property type="entry name" value="Kazal_dom"/>
</dbReference>